<gene>
    <name evidence="1" type="ORF">I4F81_000528</name>
</gene>
<accession>A0ACC3BIX7</accession>
<comment type="caution">
    <text evidence="1">The sequence shown here is derived from an EMBL/GenBank/DDBJ whole genome shotgun (WGS) entry which is preliminary data.</text>
</comment>
<evidence type="ECO:0000313" key="2">
    <source>
        <dbReference type="Proteomes" id="UP000798662"/>
    </source>
</evidence>
<protein>
    <submittedName>
        <fullName evidence="1">Uncharacterized protein</fullName>
    </submittedName>
</protein>
<organism evidence="1 2">
    <name type="scientific">Pyropia yezoensis</name>
    <name type="common">Susabi-nori</name>
    <name type="synonym">Porphyra yezoensis</name>
    <dbReference type="NCBI Taxonomy" id="2788"/>
    <lineage>
        <taxon>Eukaryota</taxon>
        <taxon>Rhodophyta</taxon>
        <taxon>Bangiophyceae</taxon>
        <taxon>Bangiales</taxon>
        <taxon>Bangiaceae</taxon>
        <taxon>Pyropia</taxon>
    </lineage>
</organism>
<keyword evidence="2" id="KW-1185">Reference proteome</keyword>
<sequence length="219" mass="23088">MASVDATMSDATPTPITAEVIEAVFLGRIIARDMPLKRIATNVLSLVDAAATTDAAKAAELAATTAAELSNFEQTALMASLTAAAAVRAEARANRQRAAAEAASADLAADLDSLRQRLAAAEAEAARRTEYAARERVIARLQPAPTLEATLATAKAELETIHAAERVVGERVRKAEREARLLLRCVEDFEWSVDGGTTDEVVPPSLRGGAGWARCCMCA</sequence>
<name>A0ACC3BIX7_PYRYE</name>
<proteinExistence type="predicted"/>
<dbReference type="EMBL" id="CM020618">
    <property type="protein sequence ID" value="KAK1857914.1"/>
    <property type="molecule type" value="Genomic_DNA"/>
</dbReference>
<evidence type="ECO:0000313" key="1">
    <source>
        <dbReference type="EMBL" id="KAK1857914.1"/>
    </source>
</evidence>
<dbReference type="Proteomes" id="UP000798662">
    <property type="component" value="Chromosome 1"/>
</dbReference>
<reference evidence="1" key="1">
    <citation type="submission" date="2019-11" db="EMBL/GenBank/DDBJ databases">
        <title>Nori genome reveals adaptations in red seaweeds to the harsh intertidal environment.</title>
        <authorList>
            <person name="Wang D."/>
            <person name="Mao Y."/>
        </authorList>
    </citation>
    <scope>NUCLEOTIDE SEQUENCE</scope>
    <source>
        <tissue evidence="1">Gametophyte</tissue>
    </source>
</reference>